<dbReference type="Gene3D" id="3.90.1200.10">
    <property type="match status" value="1"/>
</dbReference>
<organism evidence="3 4">
    <name type="scientific">Gordonia phthalatica</name>
    <dbReference type="NCBI Taxonomy" id="1136941"/>
    <lineage>
        <taxon>Bacteria</taxon>
        <taxon>Bacillati</taxon>
        <taxon>Actinomycetota</taxon>
        <taxon>Actinomycetes</taxon>
        <taxon>Mycobacteriales</taxon>
        <taxon>Gordoniaceae</taxon>
        <taxon>Gordonia</taxon>
    </lineage>
</organism>
<dbReference type="PATRIC" id="fig|1136941.3.peg.132"/>
<evidence type="ECO:0000313" key="3">
    <source>
        <dbReference type="EMBL" id="ALG83287.1"/>
    </source>
</evidence>
<keyword evidence="4" id="KW-1185">Reference proteome</keyword>
<sequence>MADSKSIGIDATEGLAYAAMKAYDFPEPYELSLINLSENATFLVTATDSDDRAVMRVHRLGYHDRASIESELDWTTALRLDIGVATPAVVSARDGSRVTTIRDGDVDRHVVLFDLAPGAEPDGELLRASDFRLLGRLTAKLHMHAMTWQRPPTFTRFKWDWDAFLGEEARWGRWSDGVGIGAEEIDVLGAATALLRRRLSEYGTGPDRYGLIHADLRLANLLIIDDQITVIDFDDCGESWFMYDFGTAVSFIEDDPRVPDWRAAWLTGYREVRELSAEHERMLATFVMLRRLMLVAWMGSHSHSTEAVALGKSFTAGTMVLAHRYLASDGQSIDRDVAA</sequence>
<dbReference type="AlphaFoldDB" id="A0A0N7FU39"/>
<name>A0A0N7FU39_9ACTN</name>
<reference evidence="4" key="1">
    <citation type="submission" date="2015-06" db="EMBL/GenBank/DDBJ databases">
        <title>Complete genome sequence and metabolic analysis of phthalate degradation pathway in Gordonia sp. QH-11.</title>
        <authorList>
            <person name="Jin D."/>
            <person name="Kong X."/>
            <person name="Bai Z."/>
        </authorList>
    </citation>
    <scope>NUCLEOTIDE SEQUENCE [LARGE SCALE GENOMIC DNA]</scope>
    <source>
        <strain evidence="4">QH-11</strain>
    </source>
</reference>
<dbReference type="InterPro" id="IPR002575">
    <property type="entry name" value="Aminoglycoside_PTrfase"/>
</dbReference>
<dbReference type="OrthoDB" id="241498at2"/>
<dbReference type="InterPro" id="IPR011009">
    <property type="entry name" value="Kinase-like_dom_sf"/>
</dbReference>
<evidence type="ECO:0000313" key="4">
    <source>
        <dbReference type="Proteomes" id="UP000063789"/>
    </source>
</evidence>
<accession>A0A0N7FU39</accession>
<dbReference type="PANTHER" id="PTHR21064:SF6">
    <property type="entry name" value="AMINOGLYCOSIDE PHOSPHOTRANSFERASE DOMAIN-CONTAINING PROTEIN"/>
    <property type="match status" value="1"/>
</dbReference>
<evidence type="ECO:0000256" key="1">
    <source>
        <dbReference type="ARBA" id="ARBA00038240"/>
    </source>
</evidence>
<dbReference type="KEGG" id="goq:ACH46_00645"/>
<dbReference type="PANTHER" id="PTHR21064">
    <property type="entry name" value="AMINOGLYCOSIDE PHOSPHOTRANSFERASE DOMAIN-CONTAINING PROTEIN-RELATED"/>
    <property type="match status" value="1"/>
</dbReference>
<dbReference type="RefSeq" id="WP_062391234.1">
    <property type="nucleotide sequence ID" value="NZ_CP011853.1"/>
</dbReference>
<evidence type="ECO:0000259" key="2">
    <source>
        <dbReference type="Pfam" id="PF01636"/>
    </source>
</evidence>
<dbReference type="Proteomes" id="UP000063789">
    <property type="component" value="Chromosome"/>
</dbReference>
<dbReference type="EMBL" id="CP011853">
    <property type="protein sequence ID" value="ALG83287.1"/>
    <property type="molecule type" value="Genomic_DNA"/>
</dbReference>
<protein>
    <submittedName>
        <fullName evidence="3">Aminoglycoside phosphotransferase</fullName>
    </submittedName>
</protein>
<dbReference type="GO" id="GO:0004413">
    <property type="term" value="F:homoserine kinase activity"/>
    <property type="evidence" value="ECO:0007669"/>
    <property type="project" value="TreeGrafter"/>
</dbReference>
<dbReference type="SUPFAM" id="SSF56112">
    <property type="entry name" value="Protein kinase-like (PK-like)"/>
    <property type="match status" value="1"/>
</dbReference>
<gene>
    <name evidence="3" type="ORF">ACH46_00645</name>
</gene>
<feature type="domain" description="Aminoglycoside phosphotransferase" evidence="2">
    <location>
        <begin position="37"/>
        <end position="274"/>
    </location>
</feature>
<dbReference type="STRING" id="1136941.ACH46_00645"/>
<proteinExistence type="inferred from homology"/>
<reference evidence="3 4" key="2">
    <citation type="journal article" date="2017" name="Int. J. Syst. Evol. Microbiol.">
        <title>Gordonia phthalatica sp. nov., a di-n-butyl phthalate-degrading bacterium isolated from activated sludge.</title>
        <authorList>
            <person name="Jin D."/>
            <person name="Kong X."/>
            <person name="Jia M."/>
            <person name="Yu X."/>
            <person name="Wang X."/>
            <person name="Zhuang X."/>
            <person name="Deng Y."/>
            <person name="Bai Z."/>
        </authorList>
    </citation>
    <scope>NUCLEOTIDE SEQUENCE [LARGE SCALE GENOMIC DNA]</scope>
    <source>
        <strain evidence="3 4">QH-11</strain>
    </source>
</reference>
<keyword evidence="3" id="KW-0808">Transferase</keyword>
<dbReference type="Pfam" id="PF01636">
    <property type="entry name" value="APH"/>
    <property type="match status" value="1"/>
</dbReference>
<dbReference type="InterPro" id="IPR050249">
    <property type="entry name" value="Pseudomonas-type_ThrB"/>
</dbReference>
<comment type="similarity">
    <text evidence="1">Belongs to the pseudomonas-type ThrB family.</text>
</comment>
<dbReference type="GO" id="GO:0009088">
    <property type="term" value="P:threonine biosynthetic process"/>
    <property type="evidence" value="ECO:0007669"/>
    <property type="project" value="TreeGrafter"/>
</dbReference>